<keyword evidence="1" id="KW-1185">Reference proteome</keyword>
<organism evidence="1 2">
    <name type="scientific">Romanomermis culicivorax</name>
    <name type="common">Nematode worm</name>
    <dbReference type="NCBI Taxonomy" id="13658"/>
    <lineage>
        <taxon>Eukaryota</taxon>
        <taxon>Metazoa</taxon>
        <taxon>Ecdysozoa</taxon>
        <taxon>Nematoda</taxon>
        <taxon>Enoplea</taxon>
        <taxon>Dorylaimia</taxon>
        <taxon>Mermithida</taxon>
        <taxon>Mermithoidea</taxon>
        <taxon>Mermithidae</taxon>
        <taxon>Romanomermis</taxon>
    </lineage>
</organism>
<sequence>MLESGLKSAMQYWLTECKTWPSLQKKLPRDGVLGPSDLVKEEGTPSQPSFNVVSWYKIILLDRSKRNE</sequence>
<dbReference type="AlphaFoldDB" id="A0A915J1J0"/>
<name>A0A915J1J0_ROMCU</name>
<proteinExistence type="predicted"/>
<evidence type="ECO:0000313" key="1">
    <source>
        <dbReference type="Proteomes" id="UP000887565"/>
    </source>
</evidence>
<dbReference type="Proteomes" id="UP000887565">
    <property type="component" value="Unplaced"/>
</dbReference>
<evidence type="ECO:0000313" key="2">
    <source>
        <dbReference type="WBParaSite" id="nRc.2.0.1.t19964-RA"/>
    </source>
</evidence>
<protein>
    <submittedName>
        <fullName evidence="2">Uncharacterized protein</fullName>
    </submittedName>
</protein>
<reference evidence="2" key="1">
    <citation type="submission" date="2022-11" db="UniProtKB">
        <authorList>
            <consortium name="WormBaseParasite"/>
        </authorList>
    </citation>
    <scope>IDENTIFICATION</scope>
</reference>
<dbReference type="WBParaSite" id="nRc.2.0.1.t19964-RA">
    <property type="protein sequence ID" value="nRc.2.0.1.t19964-RA"/>
    <property type="gene ID" value="nRc.2.0.1.g19964"/>
</dbReference>
<accession>A0A915J1J0</accession>